<dbReference type="STRING" id="3775.A0A1Q3C2A5"/>
<name>A0A1Q3C2A5_CEPFO</name>
<gene>
    <name evidence="2" type="ORF">CFOL_v3_17664</name>
</gene>
<reference evidence="3" key="1">
    <citation type="submission" date="2016-04" db="EMBL/GenBank/DDBJ databases">
        <title>Cephalotus genome sequencing.</title>
        <authorList>
            <person name="Fukushima K."/>
            <person name="Hasebe M."/>
            <person name="Fang X."/>
        </authorList>
    </citation>
    <scope>NUCLEOTIDE SEQUENCE [LARGE SCALE GENOMIC DNA]</scope>
    <source>
        <strain evidence="3">cv. St1</strain>
    </source>
</reference>
<evidence type="ECO:0000313" key="2">
    <source>
        <dbReference type="EMBL" id="GAV74183.1"/>
    </source>
</evidence>
<comment type="caution">
    <text evidence="2">The sequence shown here is derived from an EMBL/GenBank/DDBJ whole genome shotgun (WGS) entry which is preliminary data.</text>
</comment>
<dbReference type="Proteomes" id="UP000187406">
    <property type="component" value="Unassembled WGS sequence"/>
</dbReference>
<dbReference type="InParanoid" id="A0A1Q3C2A5"/>
<protein>
    <submittedName>
        <fullName evidence="2">LRAT domain-containing protein</fullName>
    </submittedName>
</protein>
<evidence type="ECO:0000313" key="3">
    <source>
        <dbReference type="Proteomes" id="UP000187406"/>
    </source>
</evidence>
<dbReference type="AlphaFoldDB" id="A0A1Q3C2A5"/>
<dbReference type="Gene3D" id="3.90.1720.10">
    <property type="entry name" value="endopeptidase domain like (from Nostoc punctiforme)"/>
    <property type="match status" value="1"/>
</dbReference>
<evidence type="ECO:0000259" key="1">
    <source>
        <dbReference type="Pfam" id="PF04970"/>
    </source>
</evidence>
<organism evidence="2 3">
    <name type="scientific">Cephalotus follicularis</name>
    <name type="common">Albany pitcher plant</name>
    <dbReference type="NCBI Taxonomy" id="3775"/>
    <lineage>
        <taxon>Eukaryota</taxon>
        <taxon>Viridiplantae</taxon>
        <taxon>Streptophyta</taxon>
        <taxon>Embryophyta</taxon>
        <taxon>Tracheophyta</taxon>
        <taxon>Spermatophyta</taxon>
        <taxon>Magnoliopsida</taxon>
        <taxon>eudicotyledons</taxon>
        <taxon>Gunneridae</taxon>
        <taxon>Pentapetalae</taxon>
        <taxon>rosids</taxon>
        <taxon>fabids</taxon>
        <taxon>Oxalidales</taxon>
        <taxon>Cephalotaceae</taxon>
        <taxon>Cephalotus</taxon>
    </lineage>
</organism>
<accession>A0A1Q3C2A5</accession>
<dbReference type="PANTHER" id="PTHR46137">
    <property type="entry name" value="OS05G0310600 PROTEIN"/>
    <property type="match status" value="1"/>
</dbReference>
<dbReference type="PANTHER" id="PTHR46137:SF1">
    <property type="entry name" value="LRAT DOMAIN-CONTAINING PROTEIN"/>
    <property type="match status" value="1"/>
</dbReference>
<proteinExistence type="predicted"/>
<dbReference type="Pfam" id="PF04970">
    <property type="entry name" value="LRAT"/>
    <property type="match status" value="1"/>
</dbReference>
<dbReference type="OrthoDB" id="68610at2759"/>
<sequence length="227" mass="24872">MAETSEIVEIDITKLHPGDHIFKFLFGATGLTIPFTHHGIYVGNGMVIHFTPGPKIPPLPPVGVTVPDDEPEFAEESGPCDKCEGFYGGGGIILPGKVVKCCLRCFGRKLHLYRYGVSWIEAFTHPGTCCPYKSKPLEAAVKTANEKLKTGFGVYNRFKNNSELFASPTECCKMLRVVLETVIYSKTSLEFFIGGFHGCFEGFRFVRAAGAGVCKSLYPTNSISVEM</sequence>
<dbReference type="InterPro" id="IPR007053">
    <property type="entry name" value="LRAT_dom"/>
</dbReference>
<keyword evidence="3" id="KW-1185">Reference proteome</keyword>
<feature type="domain" description="LRAT" evidence="1">
    <location>
        <begin position="15"/>
        <end position="167"/>
    </location>
</feature>
<dbReference type="EMBL" id="BDDD01001203">
    <property type="protein sequence ID" value="GAV74183.1"/>
    <property type="molecule type" value="Genomic_DNA"/>
</dbReference>